<sequence>MASTYKKLRIAFFLFSAIGLILYITAFSIPKWSTHESGSDGLWQICYINGGSDTCALWPDYLKSLNHKTVEIVSCLGLSFYILFVVMSALTIFWTNQWKKARAIKYTTVVLAILAVAFVIACLMIYKNDIKSGNNTISLCWYIALVGAVIAAIVIPFYLIDACRTVDPKKSDREKIIAIPAMPSSTRFSTNEETDTHNQDYSTFNPKSSSRPALMNTLRRQPPKSTNELTTKYIKSFSIPPSKTKLLFNKTKIENPPSPAPSQMSPNSSKANAQSSSLVTNNSNVPEQHSISHNTKTINKNGKTMLKKVRVIV</sequence>
<evidence type="ECO:0000256" key="2">
    <source>
        <dbReference type="SAM" id="Phobius"/>
    </source>
</evidence>
<dbReference type="AlphaFoldDB" id="A0A8S3SUH8"/>
<protein>
    <submittedName>
        <fullName evidence="3">Uncharacterized protein</fullName>
    </submittedName>
</protein>
<feature type="transmembrane region" description="Helical" evidence="2">
    <location>
        <begin position="106"/>
        <end position="126"/>
    </location>
</feature>
<evidence type="ECO:0000256" key="1">
    <source>
        <dbReference type="SAM" id="MobiDB-lite"/>
    </source>
</evidence>
<accession>A0A8S3SUH8</accession>
<comment type="caution">
    <text evidence="3">The sequence shown here is derived from an EMBL/GenBank/DDBJ whole genome shotgun (WGS) entry which is preliminary data.</text>
</comment>
<keyword evidence="2" id="KW-0812">Transmembrane</keyword>
<evidence type="ECO:0000313" key="3">
    <source>
        <dbReference type="EMBL" id="CAG2222453.1"/>
    </source>
</evidence>
<feature type="region of interest" description="Disordered" evidence="1">
    <location>
        <begin position="251"/>
        <end position="290"/>
    </location>
</feature>
<feature type="transmembrane region" description="Helical" evidence="2">
    <location>
        <begin position="141"/>
        <end position="160"/>
    </location>
</feature>
<dbReference type="OrthoDB" id="10385993at2759"/>
<feature type="transmembrane region" description="Helical" evidence="2">
    <location>
        <begin position="12"/>
        <end position="29"/>
    </location>
</feature>
<gene>
    <name evidence="3" type="ORF">MEDL_35851</name>
</gene>
<reference evidence="3" key="1">
    <citation type="submission" date="2021-03" db="EMBL/GenBank/DDBJ databases">
        <authorList>
            <person name="Bekaert M."/>
        </authorList>
    </citation>
    <scope>NUCLEOTIDE SEQUENCE</scope>
</reference>
<feature type="region of interest" description="Disordered" evidence="1">
    <location>
        <begin position="187"/>
        <end position="226"/>
    </location>
</feature>
<dbReference type="EMBL" id="CAJPWZ010001753">
    <property type="protein sequence ID" value="CAG2222453.1"/>
    <property type="molecule type" value="Genomic_DNA"/>
</dbReference>
<feature type="compositionally biased region" description="Polar residues" evidence="1">
    <location>
        <begin position="261"/>
        <end position="290"/>
    </location>
</feature>
<evidence type="ECO:0000313" key="4">
    <source>
        <dbReference type="Proteomes" id="UP000683360"/>
    </source>
</evidence>
<feature type="transmembrane region" description="Helical" evidence="2">
    <location>
        <begin position="70"/>
        <end position="94"/>
    </location>
</feature>
<organism evidence="3 4">
    <name type="scientific">Mytilus edulis</name>
    <name type="common">Blue mussel</name>
    <dbReference type="NCBI Taxonomy" id="6550"/>
    <lineage>
        <taxon>Eukaryota</taxon>
        <taxon>Metazoa</taxon>
        <taxon>Spiralia</taxon>
        <taxon>Lophotrochozoa</taxon>
        <taxon>Mollusca</taxon>
        <taxon>Bivalvia</taxon>
        <taxon>Autobranchia</taxon>
        <taxon>Pteriomorphia</taxon>
        <taxon>Mytilida</taxon>
        <taxon>Mytiloidea</taxon>
        <taxon>Mytilidae</taxon>
        <taxon>Mytilinae</taxon>
        <taxon>Mytilus</taxon>
    </lineage>
</organism>
<dbReference type="Proteomes" id="UP000683360">
    <property type="component" value="Unassembled WGS sequence"/>
</dbReference>
<keyword evidence="2" id="KW-0472">Membrane</keyword>
<keyword evidence="4" id="KW-1185">Reference proteome</keyword>
<feature type="compositionally biased region" description="Polar residues" evidence="1">
    <location>
        <begin position="199"/>
        <end position="211"/>
    </location>
</feature>
<keyword evidence="2" id="KW-1133">Transmembrane helix</keyword>
<proteinExistence type="predicted"/>
<dbReference type="Gene3D" id="1.20.140.150">
    <property type="match status" value="1"/>
</dbReference>
<name>A0A8S3SUH8_MYTED</name>